<dbReference type="Proteomes" id="UP000037511">
    <property type="component" value="Unassembled WGS sequence"/>
</dbReference>
<organism evidence="1 2">
    <name type="scientific">Achromobacter spanius</name>
    <dbReference type="NCBI Taxonomy" id="217203"/>
    <lineage>
        <taxon>Bacteria</taxon>
        <taxon>Pseudomonadati</taxon>
        <taxon>Pseudomonadota</taxon>
        <taxon>Betaproteobacteria</taxon>
        <taxon>Burkholderiales</taxon>
        <taxon>Alcaligenaceae</taxon>
        <taxon>Achromobacter</taxon>
    </lineage>
</organism>
<dbReference type="AlphaFoldDB" id="A0AAW3I8F7"/>
<sequence length="209" mass="23067">MTTNNAWVRLKDQVPTEAGMYEWRVPSSTVPGMVLIVAAKMRMRGAGGTDVLSPEFDYWDGYRVLVQCEVEWRPTAFVPGKYQRTPAVLGIEGLEISPCSRCGKVPGITAHQVHPHGGVICNPVPWQLNSWKFVCCAWGETPTLNNPLEIERIRRETRGRAAPDLLEALEIMLIGACAVGVPHAGERKVLQDAVDHARATINKAKGEQQ</sequence>
<name>A0AAW3I8F7_9BURK</name>
<accession>A0AAW3I8F7</accession>
<gene>
    <name evidence="1" type="ORF">AFM18_08460</name>
</gene>
<protein>
    <submittedName>
        <fullName evidence="1">Uncharacterized protein</fullName>
    </submittedName>
</protein>
<comment type="caution">
    <text evidence="1">The sequence shown here is derived from an EMBL/GenBank/DDBJ whole genome shotgun (WGS) entry which is preliminary data.</text>
</comment>
<proteinExistence type="predicted"/>
<evidence type="ECO:0000313" key="1">
    <source>
        <dbReference type="EMBL" id="KNE28185.1"/>
    </source>
</evidence>
<dbReference type="EMBL" id="LGVG01000008">
    <property type="protein sequence ID" value="KNE28185.1"/>
    <property type="molecule type" value="Genomic_DNA"/>
</dbReference>
<evidence type="ECO:0000313" key="2">
    <source>
        <dbReference type="Proteomes" id="UP000037511"/>
    </source>
</evidence>
<reference evidence="1 2" key="1">
    <citation type="submission" date="2015-07" db="EMBL/GenBank/DDBJ databases">
        <title>Draft genome of Achromobacter spanius.</title>
        <authorList>
            <person name="Wang X."/>
        </authorList>
    </citation>
    <scope>NUCLEOTIDE SEQUENCE [LARGE SCALE GENOMIC DNA]</scope>
    <source>
        <strain evidence="1 2">CGMCC9173</strain>
    </source>
</reference>